<name>A0A8X6NEH8_NEPPI</name>
<dbReference type="AlphaFoldDB" id="A0A8X6NEH8"/>
<gene>
    <name evidence="1" type="ORF">NPIL_563001</name>
</gene>
<proteinExistence type="predicted"/>
<sequence>DNWTLDYYDRFSTILVLGRMMTDT</sequence>
<evidence type="ECO:0000313" key="1">
    <source>
        <dbReference type="EMBL" id="GFT09328.1"/>
    </source>
</evidence>
<protein>
    <submittedName>
        <fullName evidence="1">Uncharacterized protein</fullName>
    </submittedName>
</protein>
<evidence type="ECO:0000313" key="2">
    <source>
        <dbReference type="Proteomes" id="UP000887013"/>
    </source>
</evidence>
<keyword evidence="2" id="KW-1185">Reference proteome</keyword>
<organism evidence="1 2">
    <name type="scientific">Nephila pilipes</name>
    <name type="common">Giant wood spider</name>
    <name type="synonym">Nephila maculata</name>
    <dbReference type="NCBI Taxonomy" id="299642"/>
    <lineage>
        <taxon>Eukaryota</taxon>
        <taxon>Metazoa</taxon>
        <taxon>Ecdysozoa</taxon>
        <taxon>Arthropoda</taxon>
        <taxon>Chelicerata</taxon>
        <taxon>Arachnida</taxon>
        <taxon>Araneae</taxon>
        <taxon>Araneomorphae</taxon>
        <taxon>Entelegynae</taxon>
        <taxon>Araneoidea</taxon>
        <taxon>Nephilidae</taxon>
        <taxon>Nephila</taxon>
    </lineage>
</organism>
<comment type="caution">
    <text evidence="1">The sequence shown here is derived from an EMBL/GenBank/DDBJ whole genome shotgun (WGS) entry which is preliminary data.</text>
</comment>
<reference evidence="1" key="1">
    <citation type="submission" date="2020-08" db="EMBL/GenBank/DDBJ databases">
        <title>Multicomponent nature underlies the extraordinary mechanical properties of spider dragline silk.</title>
        <authorList>
            <person name="Kono N."/>
            <person name="Nakamura H."/>
            <person name="Mori M."/>
            <person name="Yoshida Y."/>
            <person name="Ohtoshi R."/>
            <person name="Malay A.D."/>
            <person name="Moran D.A.P."/>
            <person name="Tomita M."/>
            <person name="Numata K."/>
            <person name="Arakawa K."/>
        </authorList>
    </citation>
    <scope>NUCLEOTIDE SEQUENCE</scope>
</reference>
<dbReference type="EMBL" id="BMAW01057158">
    <property type="protein sequence ID" value="GFT09328.1"/>
    <property type="molecule type" value="Genomic_DNA"/>
</dbReference>
<accession>A0A8X6NEH8</accession>
<feature type="non-terminal residue" evidence="1">
    <location>
        <position position="1"/>
    </location>
</feature>
<dbReference type="Proteomes" id="UP000887013">
    <property type="component" value="Unassembled WGS sequence"/>
</dbReference>